<accession>A0A559KCK3</accession>
<dbReference type="EMBL" id="VNJI01000011">
    <property type="protein sequence ID" value="TVY09862.1"/>
    <property type="molecule type" value="Genomic_DNA"/>
</dbReference>
<evidence type="ECO:0000313" key="2">
    <source>
        <dbReference type="Proteomes" id="UP000317036"/>
    </source>
</evidence>
<proteinExistence type="predicted"/>
<protein>
    <submittedName>
        <fullName evidence="1">Uncharacterized protein</fullName>
    </submittedName>
</protein>
<evidence type="ECO:0000313" key="1">
    <source>
        <dbReference type="EMBL" id="TVY09862.1"/>
    </source>
</evidence>
<organism evidence="1 2">
    <name type="scientific">Paenibacillus cremeus</name>
    <dbReference type="NCBI Taxonomy" id="2163881"/>
    <lineage>
        <taxon>Bacteria</taxon>
        <taxon>Bacillati</taxon>
        <taxon>Bacillota</taxon>
        <taxon>Bacilli</taxon>
        <taxon>Bacillales</taxon>
        <taxon>Paenibacillaceae</taxon>
        <taxon>Paenibacillus</taxon>
    </lineage>
</organism>
<sequence length="188" mass="22363">MLAQVKCQWCEAKDLKEKMTKEHPKGYIHLECLPKYIKDKEFKRIERDKKDKLAEKIAEIYELESIQMIPHQIWPYIEDIRNDSKLFGKLGKSYKNGIPYEGIEYTLEFCKDKIRLARKTVRFKNLQAELKYGLAIVRNNLADAKNHAINEKRRKELAEIQKNKSQEKIETKVEFKKKEVNNDISSFI</sequence>
<keyword evidence="2" id="KW-1185">Reference proteome</keyword>
<reference evidence="1 2" key="1">
    <citation type="submission" date="2019-07" db="EMBL/GenBank/DDBJ databases">
        <authorList>
            <person name="Kim J."/>
        </authorList>
    </citation>
    <scope>NUCLEOTIDE SEQUENCE [LARGE SCALE GENOMIC DNA]</scope>
    <source>
        <strain evidence="1 2">JC52</strain>
    </source>
</reference>
<dbReference type="Proteomes" id="UP000317036">
    <property type="component" value="Unassembled WGS sequence"/>
</dbReference>
<comment type="caution">
    <text evidence="1">The sequence shown here is derived from an EMBL/GenBank/DDBJ whole genome shotgun (WGS) entry which is preliminary data.</text>
</comment>
<dbReference type="OrthoDB" id="2598738at2"/>
<name>A0A559KCK3_9BACL</name>
<gene>
    <name evidence="1" type="ORF">FPZ49_10845</name>
</gene>
<dbReference type="AlphaFoldDB" id="A0A559KCK3"/>